<organism evidence="5 6">
    <name type="scientific">Parvularcula maris</name>
    <dbReference type="NCBI Taxonomy" id="2965077"/>
    <lineage>
        <taxon>Bacteria</taxon>
        <taxon>Pseudomonadati</taxon>
        <taxon>Pseudomonadota</taxon>
        <taxon>Alphaproteobacteria</taxon>
        <taxon>Parvularculales</taxon>
        <taxon>Parvularculaceae</taxon>
        <taxon>Parvularcula</taxon>
    </lineage>
</organism>
<keyword evidence="2" id="KW-0808">Transferase</keyword>
<comment type="caution">
    <text evidence="5">The sequence shown here is derived from an EMBL/GenBank/DDBJ whole genome shotgun (WGS) entry which is preliminary data.</text>
</comment>
<keyword evidence="6" id="KW-1185">Reference proteome</keyword>
<dbReference type="Gene3D" id="3.40.50.300">
    <property type="entry name" value="P-loop containing nucleotide triphosphate hydrolases"/>
    <property type="match status" value="1"/>
</dbReference>
<dbReference type="InterPro" id="IPR022488">
    <property type="entry name" value="PPK2-related"/>
</dbReference>
<dbReference type="InterPro" id="IPR027417">
    <property type="entry name" value="P-loop_NTPase"/>
</dbReference>
<dbReference type="PIRSF" id="PIRSF028756">
    <property type="entry name" value="PPK2_prd"/>
    <property type="match status" value="1"/>
</dbReference>
<feature type="domain" description="Polyphosphate kinase-2-related" evidence="4">
    <location>
        <begin position="36"/>
        <end position="261"/>
    </location>
</feature>
<dbReference type="GO" id="GO:0008976">
    <property type="term" value="F:polyphosphate kinase activity"/>
    <property type="evidence" value="ECO:0007669"/>
    <property type="project" value="InterPro"/>
</dbReference>
<comment type="similarity">
    <text evidence="1">Belongs to the polyphosphate kinase 2 (PPK2) family. Class I subfamily.</text>
</comment>
<evidence type="ECO:0000259" key="4">
    <source>
        <dbReference type="Pfam" id="PF03976"/>
    </source>
</evidence>
<evidence type="ECO:0000256" key="2">
    <source>
        <dbReference type="ARBA" id="ARBA00022679"/>
    </source>
</evidence>
<dbReference type="InterPro" id="IPR016898">
    <property type="entry name" value="Polyphosphate_phosphotransfera"/>
</dbReference>
<accession>A0A9X2L980</accession>
<dbReference type="RefSeq" id="WP_256619162.1">
    <property type="nucleotide sequence ID" value="NZ_JANIBC010000004.1"/>
</dbReference>
<gene>
    <name evidence="5" type="ORF">NOG11_07790</name>
</gene>
<dbReference type="Pfam" id="PF03976">
    <property type="entry name" value="PPK2"/>
    <property type="match status" value="1"/>
</dbReference>
<reference evidence="5" key="1">
    <citation type="submission" date="2022-07" db="EMBL/GenBank/DDBJ databases">
        <title>Parvularcula maris sp. nov., an algicidal bacterium isolated from seawater.</title>
        <authorList>
            <person name="Li F."/>
        </authorList>
    </citation>
    <scope>NUCLEOTIDE SEQUENCE</scope>
    <source>
        <strain evidence="5">BGMRC 0090</strain>
    </source>
</reference>
<dbReference type="SUPFAM" id="SSF52540">
    <property type="entry name" value="P-loop containing nucleoside triphosphate hydrolases"/>
    <property type="match status" value="1"/>
</dbReference>
<dbReference type="PANTHER" id="PTHR34383:SF3">
    <property type="entry name" value="POLYPHOSPHATE:AMP PHOSPHOTRANSFERASE"/>
    <property type="match status" value="1"/>
</dbReference>
<dbReference type="InterPro" id="IPR022300">
    <property type="entry name" value="PPK2-rel_1"/>
</dbReference>
<dbReference type="NCBIfam" id="TIGR03709">
    <property type="entry name" value="PPK2_rel_1"/>
    <property type="match status" value="1"/>
</dbReference>
<evidence type="ECO:0000256" key="1">
    <source>
        <dbReference type="ARBA" id="ARBA00009924"/>
    </source>
</evidence>
<dbReference type="EMBL" id="JANIBC010000004">
    <property type="protein sequence ID" value="MCQ8185291.1"/>
    <property type="molecule type" value="Genomic_DNA"/>
</dbReference>
<evidence type="ECO:0000256" key="3">
    <source>
        <dbReference type="ARBA" id="ARBA00022777"/>
    </source>
</evidence>
<sequence length="275" mass="31358">MTDQPSYAAVHDALRPEAASFDIAAAPTRLDDLFADKEAAKASCEADAWAIDELQDRLYAEGQRSLLVVLQGMDTAGKGGTVKSVFAHTSPMGMEVTAFKAPNTEELAHDYLWRIHKAVPRKGHIGIFDRSHYGDVLAVKVLGLQSEEEVEARYEDINAFERYLCRTGTKVLKFFLHISKEEQKERLQARLDKPHKRWKFSKADLDSRALWDDYQRAYELMVQRCSTEHAPWYVVPSDSKSRRNAAVARIVRQTLEEMNPKAPKVDWHPEDWVIS</sequence>
<protein>
    <recommendedName>
        <fullName evidence="4">Polyphosphate kinase-2-related domain-containing protein</fullName>
    </recommendedName>
</protein>
<proteinExistence type="inferred from homology"/>
<evidence type="ECO:0000313" key="6">
    <source>
        <dbReference type="Proteomes" id="UP001142610"/>
    </source>
</evidence>
<keyword evidence="3" id="KW-0418">Kinase</keyword>
<name>A0A9X2L980_9PROT</name>
<dbReference type="AlphaFoldDB" id="A0A9X2L980"/>
<dbReference type="Proteomes" id="UP001142610">
    <property type="component" value="Unassembled WGS sequence"/>
</dbReference>
<evidence type="ECO:0000313" key="5">
    <source>
        <dbReference type="EMBL" id="MCQ8185291.1"/>
    </source>
</evidence>
<dbReference type="GO" id="GO:0006797">
    <property type="term" value="P:polyphosphate metabolic process"/>
    <property type="evidence" value="ECO:0007669"/>
    <property type="project" value="InterPro"/>
</dbReference>
<dbReference type="PANTHER" id="PTHR34383">
    <property type="entry name" value="POLYPHOSPHATE:AMP PHOSPHOTRANSFERASE-RELATED"/>
    <property type="match status" value="1"/>
</dbReference>